<dbReference type="AlphaFoldDB" id="A0A853B670"/>
<dbReference type="Gene3D" id="3.40.50.720">
    <property type="entry name" value="NAD(P)-binding Rossmann-like Domain"/>
    <property type="match status" value="1"/>
</dbReference>
<reference evidence="4 5" key="1">
    <citation type="submission" date="2020-07" db="EMBL/GenBank/DDBJ databases">
        <title>Sequencing the genomes of 1000 actinobacteria strains.</title>
        <authorList>
            <person name="Klenk H.-P."/>
        </authorList>
    </citation>
    <scope>NUCLEOTIDE SEQUENCE [LARGE SCALE GENOMIC DNA]</scope>
    <source>
        <strain evidence="4 5">DSM 104006</strain>
    </source>
</reference>
<organism evidence="4 5">
    <name type="scientific">Amycolatopsis endophytica</name>
    <dbReference type="NCBI Taxonomy" id="860233"/>
    <lineage>
        <taxon>Bacteria</taxon>
        <taxon>Bacillati</taxon>
        <taxon>Actinomycetota</taxon>
        <taxon>Actinomycetes</taxon>
        <taxon>Pseudonocardiales</taxon>
        <taxon>Pseudonocardiaceae</taxon>
        <taxon>Amycolatopsis</taxon>
    </lineage>
</organism>
<feature type="domain" description="NAD-dependent epimerase/dehydratase" evidence="2">
    <location>
        <begin position="3"/>
        <end position="209"/>
    </location>
</feature>
<accession>A0A853B670</accession>
<evidence type="ECO:0000256" key="1">
    <source>
        <dbReference type="ARBA" id="ARBA00009353"/>
    </source>
</evidence>
<name>A0A853B670_9PSEU</name>
<dbReference type="EMBL" id="JACCFK010000001">
    <property type="protein sequence ID" value="NYI90264.1"/>
    <property type="molecule type" value="Genomic_DNA"/>
</dbReference>
<dbReference type="SUPFAM" id="SSF51735">
    <property type="entry name" value="NAD(P)-binding Rossmann-fold domains"/>
    <property type="match status" value="1"/>
</dbReference>
<dbReference type="PANTHER" id="PTHR11092:SF0">
    <property type="entry name" value="EPIMERASE FAMILY PROTEIN SDR39U1"/>
    <property type="match status" value="1"/>
</dbReference>
<dbReference type="InterPro" id="IPR036291">
    <property type="entry name" value="NAD(P)-bd_dom_sf"/>
</dbReference>
<dbReference type="Pfam" id="PF01370">
    <property type="entry name" value="Epimerase"/>
    <property type="match status" value="1"/>
</dbReference>
<dbReference type="PANTHER" id="PTHR11092">
    <property type="entry name" value="SUGAR NUCLEOTIDE EPIMERASE RELATED"/>
    <property type="match status" value="1"/>
</dbReference>
<dbReference type="Pfam" id="PF08338">
    <property type="entry name" value="DUF1731"/>
    <property type="match status" value="1"/>
</dbReference>
<sequence length="293" mass="31181">MRVLIAGSSGLLGSALVAALRDSGHDVRRLVRRDARAADEHSWDPPAGRIDDRAFEDVSVVVNLCGSPMGLRWSAARKQMIRDSRVEPTEVLAEAVAEYRIPSLVNASGITYYGDTGDEVVTESAPRGNGFLAGLCGSWEDATAPAAEAGLRVVNLRTGLVLSGRGGLLGPLKPLFSLGLGGRLGDGRQYMPWISLRDHISAVRFLVEHETLSGPVNLCAPEPATNAEFTKALGRVLRRPAPWWVPGFALRAALGEVADEMALISQRAVPAVLEKAGFTFVHTDLDGALAVAL</sequence>
<gene>
    <name evidence="4" type="ORF">HNR02_003587</name>
</gene>
<dbReference type="NCBIfam" id="TIGR01777">
    <property type="entry name" value="yfcH"/>
    <property type="match status" value="1"/>
</dbReference>
<evidence type="ECO:0000259" key="2">
    <source>
        <dbReference type="Pfam" id="PF01370"/>
    </source>
</evidence>
<protein>
    <recommendedName>
        <fullName evidence="6">TIGR01777 family protein</fullName>
    </recommendedName>
</protein>
<proteinExistence type="inferred from homology"/>
<dbReference type="InterPro" id="IPR010099">
    <property type="entry name" value="SDR39U1"/>
</dbReference>
<feature type="domain" description="DUF1731" evidence="3">
    <location>
        <begin position="245"/>
        <end position="290"/>
    </location>
</feature>
<dbReference type="InterPro" id="IPR013549">
    <property type="entry name" value="DUF1731"/>
</dbReference>
<dbReference type="RefSeq" id="WP_179774296.1">
    <property type="nucleotide sequence ID" value="NZ_JACCFK010000001.1"/>
</dbReference>
<evidence type="ECO:0000313" key="5">
    <source>
        <dbReference type="Proteomes" id="UP000549616"/>
    </source>
</evidence>
<evidence type="ECO:0008006" key="6">
    <source>
        <dbReference type="Google" id="ProtNLM"/>
    </source>
</evidence>
<evidence type="ECO:0000313" key="4">
    <source>
        <dbReference type="EMBL" id="NYI90264.1"/>
    </source>
</evidence>
<dbReference type="InterPro" id="IPR001509">
    <property type="entry name" value="Epimerase_deHydtase"/>
</dbReference>
<comment type="caution">
    <text evidence="4">The sequence shown here is derived from an EMBL/GenBank/DDBJ whole genome shotgun (WGS) entry which is preliminary data.</text>
</comment>
<comment type="similarity">
    <text evidence="1">Belongs to the NAD(P)-dependent epimerase/dehydratase family. SDR39U1 subfamily.</text>
</comment>
<keyword evidence="5" id="KW-1185">Reference proteome</keyword>
<dbReference type="Proteomes" id="UP000549616">
    <property type="component" value="Unassembled WGS sequence"/>
</dbReference>
<evidence type="ECO:0000259" key="3">
    <source>
        <dbReference type="Pfam" id="PF08338"/>
    </source>
</evidence>